<protein>
    <submittedName>
        <fullName evidence="2">Uncharacterized protein</fullName>
    </submittedName>
</protein>
<dbReference type="InterPro" id="IPR006311">
    <property type="entry name" value="TAT_signal"/>
</dbReference>
<dbReference type="EMBL" id="FNPZ01000001">
    <property type="protein sequence ID" value="SDY80728.1"/>
    <property type="molecule type" value="Genomic_DNA"/>
</dbReference>
<organism evidence="2 3">
    <name type="scientific">Herbiconiux ginsengi</name>
    <dbReference type="NCBI Taxonomy" id="381665"/>
    <lineage>
        <taxon>Bacteria</taxon>
        <taxon>Bacillati</taxon>
        <taxon>Actinomycetota</taxon>
        <taxon>Actinomycetes</taxon>
        <taxon>Micrococcales</taxon>
        <taxon>Microbacteriaceae</taxon>
        <taxon>Herbiconiux</taxon>
    </lineage>
</organism>
<evidence type="ECO:0000313" key="2">
    <source>
        <dbReference type="EMBL" id="SDY80728.1"/>
    </source>
</evidence>
<name>A0A1H3MW68_9MICO</name>
<keyword evidence="1" id="KW-0812">Transmembrane</keyword>
<reference evidence="2 3" key="1">
    <citation type="submission" date="2016-10" db="EMBL/GenBank/DDBJ databases">
        <authorList>
            <person name="de Groot N.N."/>
        </authorList>
    </citation>
    <scope>NUCLEOTIDE SEQUENCE [LARGE SCALE GENOMIC DNA]</scope>
    <source>
        <strain evidence="2 3">CGMCC 4.3491</strain>
    </source>
</reference>
<keyword evidence="1" id="KW-0472">Membrane</keyword>
<dbReference type="AlphaFoldDB" id="A0A1H3MW68"/>
<feature type="transmembrane region" description="Helical" evidence="1">
    <location>
        <begin position="21"/>
        <end position="42"/>
    </location>
</feature>
<dbReference type="Proteomes" id="UP000198891">
    <property type="component" value="Unassembled WGS sequence"/>
</dbReference>
<dbReference type="STRING" id="381665.SAMN05216554_1585"/>
<dbReference type="RefSeq" id="WP_092551052.1">
    <property type="nucleotide sequence ID" value="NZ_FNPZ01000001.1"/>
</dbReference>
<evidence type="ECO:0000313" key="3">
    <source>
        <dbReference type="Proteomes" id="UP000198891"/>
    </source>
</evidence>
<dbReference type="OrthoDB" id="5072350at2"/>
<gene>
    <name evidence="2" type="ORF">SAMN05216554_1585</name>
</gene>
<sequence>MTTTEQTTTNRSSRSLDRRTLLRGAAWSVPVVALAVATPAAAASDIEVGAYQVVGTCGIQGVQGPGFLLTASSSAALPVGTTVMIVASGVANAGVFSVTGGTASQQILSGTARLFTLTAALPAGATMAFRTTLSTSVSFTLNASTQVPTGYTAQGAKTTGSVNSTLVLCSGS</sequence>
<keyword evidence="1" id="KW-1133">Transmembrane helix</keyword>
<keyword evidence="3" id="KW-1185">Reference proteome</keyword>
<evidence type="ECO:0000256" key="1">
    <source>
        <dbReference type="SAM" id="Phobius"/>
    </source>
</evidence>
<proteinExistence type="predicted"/>
<accession>A0A1H3MW68</accession>
<dbReference type="PROSITE" id="PS51318">
    <property type="entry name" value="TAT"/>
    <property type="match status" value="1"/>
</dbReference>